<evidence type="ECO:0000256" key="4">
    <source>
        <dbReference type="ARBA" id="ARBA00022679"/>
    </source>
</evidence>
<reference evidence="10" key="1">
    <citation type="journal article" date="2019" name="Int. J. Syst. Evol. Microbiol.">
        <title>The Global Catalogue of Microorganisms (GCM) 10K type strain sequencing project: providing services to taxonomists for standard genome sequencing and annotation.</title>
        <authorList>
            <consortium name="The Broad Institute Genomics Platform"/>
            <consortium name="The Broad Institute Genome Sequencing Center for Infectious Disease"/>
            <person name="Wu L."/>
            <person name="Ma J."/>
        </authorList>
    </citation>
    <scope>NUCLEOTIDE SEQUENCE [LARGE SCALE GENOMIC DNA]</scope>
    <source>
        <strain evidence="10">NBRC 102520</strain>
    </source>
</reference>
<dbReference type="PANTHER" id="PTHR46383:SF1">
    <property type="entry name" value="ASPARTATE AMINOTRANSFERASE"/>
    <property type="match status" value="1"/>
</dbReference>
<dbReference type="InterPro" id="IPR004839">
    <property type="entry name" value="Aminotransferase_I/II_large"/>
</dbReference>
<keyword evidence="3 7" id="KW-0032">Aminotransferase</keyword>
<dbReference type="GO" id="GO:0008483">
    <property type="term" value="F:transaminase activity"/>
    <property type="evidence" value="ECO:0007669"/>
    <property type="project" value="UniProtKB-KW"/>
</dbReference>
<dbReference type="InterPro" id="IPR015422">
    <property type="entry name" value="PyrdxlP-dep_Trfase_small"/>
</dbReference>
<dbReference type="CDD" id="cd00609">
    <property type="entry name" value="AAT_like"/>
    <property type="match status" value="1"/>
</dbReference>
<evidence type="ECO:0000256" key="1">
    <source>
        <dbReference type="ARBA" id="ARBA00001933"/>
    </source>
</evidence>
<name>A0ABQ6BAK6_9BRAD</name>
<comment type="similarity">
    <text evidence="2 7">Belongs to the class-I pyridoxal-phosphate-dependent aminotransferase family.</text>
</comment>
<evidence type="ECO:0000313" key="10">
    <source>
        <dbReference type="Proteomes" id="UP001156905"/>
    </source>
</evidence>
<keyword evidence="4 7" id="KW-0808">Transferase</keyword>
<evidence type="ECO:0000256" key="3">
    <source>
        <dbReference type="ARBA" id="ARBA00022576"/>
    </source>
</evidence>
<dbReference type="Proteomes" id="UP001156905">
    <property type="component" value="Unassembled WGS sequence"/>
</dbReference>
<dbReference type="Gene3D" id="3.90.1150.10">
    <property type="entry name" value="Aspartate Aminotransferase, domain 1"/>
    <property type="match status" value="1"/>
</dbReference>
<keyword evidence="5" id="KW-0663">Pyridoxal phosphate</keyword>
<dbReference type="Gene3D" id="3.40.640.10">
    <property type="entry name" value="Type I PLP-dependent aspartate aminotransferase-like (Major domain)"/>
    <property type="match status" value="1"/>
</dbReference>
<evidence type="ECO:0000313" key="9">
    <source>
        <dbReference type="EMBL" id="GLR91402.1"/>
    </source>
</evidence>
<dbReference type="InterPro" id="IPR015421">
    <property type="entry name" value="PyrdxlP-dep_Trfase_major"/>
</dbReference>
<sequence>MLAHRTALVKLWGRTATRTAAKAGTERGEDIIDLTAEEIWSELAPTVREGAIAAISGNLNRYTDPIGLLELRRALACKVSAETAQPWSADEIAVTSGAKQALFNAALALLNPGDEVLIPAPYWTTFPAQIIIAGGRPIFVESRHNNYVPRPIDLAAAVTSRTKAIVVNTPNNPTGTVYDRATLGGIAELATERKLWIIFDECYGAFAHPPHTHHSILSVAPQARDRTLIVNSFSKSLALTGWRIGYLAGPKTIVGAVKALQSHTTSNPNVIAQHALLHHLKFGDGIFQQQLQRHMEKARALGLSILSNLKLVSPPSAQGGLFFYLDLSGLQRRPTASGCEFNPDDIADALLMNAGVATVSGTAFGDLSGLRLSYGIDLELLGKGLRRLTASLNEWN</sequence>
<dbReference type="PANTHER" id="PTHR46383">
    <property type="entry name" value="ASPARTATE AMINOTRANSFERASE"/>
    <property type="match status" value="1"/>
</dbReference>
<evidence type="ECO:0000256" key="7">
    <source>
        <dbReference type="RuleBase" id="RU000481"/>
    </source>
</evidence>
<comment type="cofactor">
    <cofactor evidence="1 7">
        <name>pyridoxal 5'-phosphate</name>
        <dbReference type="ChEBI" id="CHEBI:597326"/>
    </cofactor>
</comment>
<dbReference type="InterPro" id="IPR015424">
    <property type="entry name" value="PyrdxlP-dep_Trfase"/>
</dbReference>
<dbReference type="Pfam" id="PF00155">
    <property type="entry name" value="Aminotran_1_2"/>
    <property type="match status" value="1"/>
</dbReference>
<evidence type="ECO:0000256" key="5">
    <source>
        <dbReference type="ARBA" id="ARBA00022898"/>
    </source>
</evidence>
<dbReference type="PRINTS" id="PR00753">
    <property type="entry name" value="ACCSYNTHASE"/>
</dbReference>
<accession>A0ABQ6BAK6</accession>
<evidence type="ECO:0000259" key="8">
    <source>
        <dbReference type="Pfam" id="PF00155"/>
    </source>
</evidence>
<evidence type="ECO:0000256" key="2">
    <source>
        <dbReference type="ARBA" id="ARBA00007441"/>
    </source>
</evidence>
<protein>
    <recommendedName>
        <fullName evidence="7">Aminotransferase</fullName>
        <ecNumber evidence="7">2.6.1.-</ecNumber>
    </recommendedName>
</protein>
<dbReference type="EMBL" id="BSOW01000047">
    <property type="protein sequence ID" value="GLR91402.1"/>
    <property type="molecule type" value="Genomic_DNA"/>
</dbReference>
<organism evidence="9 10">
    <name type="scientific">Bradyrhizobium iriomotense</name>
    <dbReference type="NCBI Taxonomy" id="441950"/>
    <lineage>
        <taxon>Bacteria</taxon>
        <taxon>Pseudomonadati</taxon>
        <taxon>Pseudomonadota</taxon>
        <taxon>Alphaproteobacteria</taxon>
        <taxon>Hyphomicrobiales</taxon>
        <taxon>Nitrobacteraceae</taxon>
        <taxon>Bradyrhizobium</taxon>
    </lineage>
</organism>
<dbReference type="InterPro" id="IPR050596">
    <property type="entry name" value="AspAT/PAT-like"/>
</dbReference>
<dbReference type="InterPro" id="IPR004838">
    <property type="entry name" value="NHTrfase_class1_PyrdxlP-BS"/>
</dbReference>
<gene>
    <name evidence="9" type="ORF">GCM10007857_81190</name>
</gene>
<dbReference type="EC" id="2.6.1.-" evidence="7"/>
<dbReference type="PROSITE" id="PS00105">
    <property type="entry name" value="AA_TRANSFER_CLASS_1"/>
    <property type="match status" value="1"/>
</dbReference>
<keyword evidence="10" id="KW-1185">Reference proteome</keyword>
<comment type="caution">
    <text evidence="9">The sequence shown here is derived from an EMBL/GenBank/DDBJ whole genome shotgun (WGS) entry which is preliminary data.</text>
</comment>
<dbReference type="SUPFAM" id="SSF53383">
    <property type="entry name" value="PLP-dependent transferases"/>
    <property type="match status" value="1"/>
</dbReference>
<dbReference type="RefSeq" id="WP_284274712.1">
    <property type="nucleotide sequence ID" value="NZ_BSOW01000047.1"/>
</dbReference>
<comment type="catalytic activity">
    <reaction evidence="6">
        <text>L-aspartate + 2-oxoglutarate = oxaloacetate + L-glutamate</text>
        <dbReference type="Rhea" id="RHEA:21824"/>
        <dbReference type="ChEBI" id="CHEBI:16452"/>
        <dbReference type="ChEBI" id="CHEBI:16810"/>
        <dbReference type="ChEBI" id="CHEBI:29985"/>
        <dbReference type="ChEBI" id="CHEBI:29991"/>
        <dbReference type="EC" id="2.6.1.1"/>
    </reaction>
</comment>
<feature type="domain" description="Aminotransferase class I/classII large" evidence="8">
    <location>
        <begin position="30"/>
        <end position="388"/>
    </location>
</feature>
<evidence type="ECO:0000256" key="6">
    <source>
        <dbReference type="ARBA" id="ARBA00049185"/>
    </source>
</evidence>
<proteinExistence type="inferred from homology"/>